<keyword evidence="9 10" id="KW-0472">Membrane</keyword>
<keyword evidence="13" id="KW-1185">Reference proteome</keyword>
<feature type="transmembrane region" description="Helical" evidence="10">
    <location>
        <begin position="264"/>
        <end position="284"/>
    </location>
</feature>
<evidence type="ECO:0000256" key="5">
    <source>
        <dbReference type="ARBA" id="ARBA00022519"/>
    </source>
</evidence>
<evidence type="ECO:0000256" key="7">
    <source>
        <dbReference type="ARBA" id="ARBA00022927"/>
    </source>
</evidence>
<dbReference type="PANTHER" id="PTHR33446:SF2">
    <property type="entry name" value="PROTEIN TONB"/>
    <property type="match status" value="1"/>
</dbReference>
<comment type="subcellular location">
    <subcellularLocation>
        <location evidence="1">Cell inner membrane</location>
        <topology evidence="1">Single-pass membrane protein</topology>
        <orientation evidence="1">Periplasmic side</orientation>
    </subcellularLocation>
</comment>
<gene>
    <name evidence="12" type="ORF">LV83_03809</name>
</gene>
<dbReference type="InterPro" id="IPR037682">
    <property type="entry name" value="TonB_C"/>
</dbReference>
<name>A0A327NY56_9BACT</name>
<evidence type="ECO:0000313" key="12">
    <source>
        <dbReference type="EMBL" id="RAI85015.1"/>
    </source>
</evidence>
<dbReference type="InterPro" id="IPR051045">
    <property type="entry name" value="TonB-dependent_transducer"/>
</dbReference>
<dbReference type="GO" id="GO:0015031">
    <property type="term" value="P:protein transport"/>
    <property type="evidence" value="ECO:0007669"/>
    <property type="project" value="UniProtKB-KW"/>
</dbReference>
<dbReference type="InterPro" id="IPR006260">
    <property type="entry name" value="TonB/TolA_C"/>
</dbReference>
<keyword evidence="4" id="KW-1003">Cell membrane</keyword>
<dbReference type="PANTHER" id="PTHR33446">
    <property type="entry name" value="PROTEIN TONB-RELATED"/>
    <property type="match status" value="1"/>
</dbReference>
<keyword evidence="8 10" id="KW-1133">Transmembrane helix</keyword>
<proteinExistence type="inferred from homology"/>
<evidence type="ECO:0000256" key="8">
    <source>
        <dbReference type="ARBA" id="ARBA00022989"/>
    </source>
</evidence>
<dbReference type="GO" id="GO:0098797">
    <property type="term" value="C:plasma membrane protein complex"/>
    <property type="evidence" value="ECO:0007669"/>
    <property type="project" value="TreeGrafter"/>
</dbReference>
<dbReference type="Gene3D" id="3.30.1150.10">
    <property type="match status" value="1"/>
</dbReference>
<comment type="caution">
    <text evidence="12">The sequence shown here is derived from an EMBL/GenBank/DDBJ whole genome shotgun (WGS) entry which is preliminary data.</text>
</comment>
<dbReference type="EMBL" id="QLLK01000014">
    <property type="protein sequence ID" value="RAI85015.1"/>
    <property type="molecule type" value="Genomic_DNA"/>
</dbReference>
<dbReference type="Pfam" id="PF03544">
    <property type="entry name" value="TonB_C"/>
    <property type="match status" value="1"/>
</dbReference>
<reference evidence="12 13" key="1">
    <citation type="submission" date="2018-06" db="EMBL/GenBank/DDBJ databases">
        <title>Genomic Encyclopedia of Archaeal and Bacterial Type Strains, Phase II (KMG-II): from individual species to whole genera.</title>
        <authorList>
            <person name="Goeker M."/>
        </authorList>
    </citation>
    <scope>NUCLEOTIDE SEQUENCE [LARGE SCALE GENOMIC DNA]</scope>
    <source>
        <strain evidence="12 13">DSM 23446</strain>
    </source>
</reference>
<evidence type="ECO:0000256" key="6">
    <source>
        <dbReference type="ARBA" id="ARBA00022692"/>
    </source>
</evidence>
<dbReference type="InterPro" id="IPR008756">
    <property type="entry name" value="Peptidase_M56"/>
</dbReference>
<evidence type="ECO:0000256" key="10">
    <source>
        <dbReference type="SAM" id="Phobius"/>
    </source>
</evidence>
<keyword evidence="3" id="KW-0813">Transport</keyword>
<dbReference type="SUPFAM" id="SSF74653">
    <property type="entry name" value="TolA/TonB C-terminal domain"/>
    <property type="match status" value="1"/>
</dbReference>
<dbReference type="RefSeq" id="WP_111613122.1">
    <property type="nucleotide sequence ID" value="NZ_QLLK01000014.1"/>
</dbReference>
<dbReference type="Proteomes" id="UP000249610">
    <property type="component" value="Unassembled WGS sequence"/>
</dbReference>
<evidence type="ECO:0000259" key="11">
    <source>
        <dbReference type="PROSITE" id="PS52015"/>
    </source>
</evidence>
<dbReference type="GO" id="GO:0031992">
    <property type="term" value="F:energy transducer activity"/>
    <property type="evidence" value="ECO:0007669"/>
    <property type="project" value="TreeGrafter"/>
</dbReference>
<evidence type="ECO:0000256" key="3">
    <source>
        <dbReference type="ARBA" id="ARBA00022448"/>
    </source>
</evidence>
<feature type="transmembrane region" description="Helical" evidence="10">
    <location>
        <begin position="84"/>
        <end position="110"/>
    </location>
</feature>
<evidence type="ECO:0000256" key="4">
    <source>
        <dbReference type="ARBA" id="ARBA00022475"/>
    </source>
</evidence>
<protein>
    <submittedName>
        <fullName evidence="12">TonB family protein</fullName>
    </submittedName>
</protein>
<keyword evidence="7" id="KW-0653">Protein transport</keyword>
<keyword evidence="6 10" id="KW-0812">Transmembrane</keyword>
<dbReference type="AlphaFoldDB" id="A0A327NY56"/>
<dbReference type="PROSITE" id="PS52015">
    <property type="entry name" value="TONB_CTD"/>
    <property type="match status" value="1"/>
</dbReference>
<dbReference type="CDD" id="cd07341">
    <property type="entry name" value="M56_BlaR1_MecR1_like"/>
    <property type="match status" value="1"/>
</dbReference>
<organism evidence="12 13">
    <name type="scientific">Algoriphagus yeomjeoni</name>
    <dbReference type="NCBI Taxonomy" id="291403"/>
    <lineage>
        <taxon>Bacteria</taxon>
        <taxon>Pseudomonadati</taxon>
        <taxon>Bacteroidota</taxon>
        <taxon>Cytophagia</taxon>
        <taxon>Cytophagales</taxon>
        <taxon>Cyclobacteriaceae</taxon>
        <taxon>Algoriphagus</taxon>
    </lineage>
</organism>
<evidence type="ECO:0000256" key="1">
    <source>
        <dbReference type="ARBA" id="ARBA00004383"/>
    </source>
</evidence>
<dbReference type="NCBIfam" id="TIGR01352">
    <property type="entry name" value="tonB_Cterm"/>
    <property type="match status" value="1"/>
</dbReference>
<dbReference type="GO" id="GO:0055085">
    <property type="term" value="P:transmembrane transport"/>
    <property type="evidence" value="ECO:0007669"/>
    <property type="project" value="InterPro"/>
</dbReference>
<sequence>MNFILTYLTEASICLGITVVFYRVVLSELTFFTLNRVLLICMLMLSFIIPLLSFQVGISSLATAEITLPEFVVGNEINRDSSSLIWQQIVFMIYLAGVVIMSVYLILGYFTSQRMIGKSKLLHYQNYWIAVHPKFIPASFFDYILLPEFDPNRAEQRQIILHESVHVRLKHSWDLLFIQFAKIIFWFNPLIYQFERSLREVHEYQADHGVTSSYSKKEYSGLLLQLITKGQGWHFMNNFNQFQTKKRIIMMSKPQSQKKEMRRFLLAIPVLAALFFVFSCEIAPEEEMEGPMMAGESKATSIGPADLSARKLNDNVNQVFDVVEVPPQPIGGMLAWHKYLSKTIKYPAAARSAGIQGTVIVGFIVEENGNLSNVEILRGLGGAVDEEAIRVVENAENWEPGKQRDRVVSTRMRLPIRFKLANSNAKIESTSASSSDNLPEIVVVAYN</sequence>
<accession>A0A327NY56</accession>
<feature type="transmembrane region" description="Helical" evidence="10">
    <location>
        <begin position="6"/>
        <end position="25"/>
    </location>
</feature>
<evidence type="ECO:0000313" key="13">
    <source>
        <dbReference type="Proteomes" id="UP000249610"/>
    </source>
</evidence>
<evidence type="ECO:0000256" key="9">
    <source>
        <dbReference type="ARBA" id="ARBA00023136"/>
    </source>
</evidence>
<dbReference type="Pfam" id="PF05569">
    <property type="entry name" value="Peptidase_M56"/>
    <property type="match status" value="1"/>
</dbReference>
<keyword evidence="5" id="KW-0997">Cell inner membrane</keyword>
<comment type="similarity">
    <text evidence="2">Belongs to the TonB family.</text>
</comment>
<feature type="domain" description="TonB C-terminal" evidence="11">
    <location>
        <begin position="331"/>
        <end position="427"/>
    </location>
</feature>
<evidence type="ECO:0000256" key="2">
    <source>
        <dbReference type="ARBA" id="ARBA00006555"/>
    </source>
</evidence>
<feature type="transmembrane region" description="Helical" evidence="10">
    <location>
        <begin position="37"/>
        <end position="64"/>
    </location>
</feature>